<dbReference type="Proteomes" id="UP000784919">
    <property type="component" value="Unassembled WGS sequence"/>
</dbReference>
<evidence type="ECO:0000313" key="2">
    <source>
        <dbReference type="EMBL" id="KAG5952510.1"/>
    </source>
</evidence>
<keyword evidence="4" id="KW-1185">Reference proteome</keyword>
<name>A0A9P7MTC6_9HYPO</name>
<dbReference type="EMBL" id="SRPR01000499">
    <property type="protein sequence ID" value="KAG5952510.1"/>
    <property type="molecule type" value="Genomic_DNA"/>
</dbReference>
<comment type="caution">
    <text evidence="3">The sequence shown here is derived from an EMBL/GenBank/DDBJ whole genome shotgun (WGS) entry which is preliminary data.</text>
</comment>
<protein>
    <submittedName>
        <fullName evidence="3">Uncharacterized protein</fullName>
    </submittedName>
</protein>
<organism evidence="3 5">
    <name type="scientific">Claviceps arundinis</name>
    <dbReference type="NCBI Taxonomy" id="1623583"/>
    <lineage>
        <taxon>Eukaryota</taxon>
        <taxon>Fungi</taxon>
        <taxon>Dikarya</taxon>
        <taxon>Ascomycota</taxon>
        <taxon>Pezizomycotina</taxon>
        <taxon>Sordariomycetes</taxon>
        <taxon>Hypocreomycetidae</taxon>
        <taxon>Hypocreales</taxon>
        <taxon>Clavicipitaceae</taxon>
        <taxon>Claviceps</taxon>
    </lineage>
</organism>
<evidence type="ECO:0000313" key="3">
    <source>
        <dbReference type="EMBL" id="KAG5968784.1"/>
    </source>
</evidence>
<dbReference type="Proteomes" id="UP000742024">
    <property type="component" value="Unassembled WGS sequence"/>
</dbReference>
<proteinExistence type="predicted"/>
<dbReference type="EMBL" id="SRPS01000101">
    <property type="protein sequence ID" value="KAG5968784.1"/>
    <property type="molecule type" value="Genomic_DNA"/>
</dbReference>
<dbReference type="AlphaFoldDB" id="A0A9P7MTC6"/>
<reference evidence="3 4" key="1">
    <citation type="journal article" date="2020" name="bioRxiv">
        <title>Whole genome comparisons of ergot fungi reveals the divergence and evolution of species within the genus Claviceps are the result of varying mechanisms driving genome evolution and host range expansion.</title>
        <authorList>
            <person name="Wyka S.A."/>
            <person name="Mondo S.J."/>
            <person name="Liu M."/>
            <person name="Dettman J."/>
            <person name="Nalam V."/>
            <person name="Broders K.D."/>
        </authorList>
    </citation>
    <scope>NUCLEOTIDE SEQUENCE</scope>
    <source>
        <strain evidence="3">CCC 1102</strain>
        <strain evidence="2 4">LM583</strain>
    </source>
</reference>
<accession>A0A9P7MTC6</accession>
<evidence type="ECO:0000313" key="4">
    <source>
        <dbReference type="Proteomes" id="UP000742024"/>
    </source>
</evidence>
<feature type="region of interest" description="Disordered" evidence="1">
    <location>
        <begin position="82"/>
        <end position="107"/>
    </location>
</feature>
<evidence type="ECO:0000256" key="1">
    <source>
        <dbReference type="SAM" id="MobiDB-lite"/>
    </source>
</evidence>
<gene>
    <name evidence="3" type="ORF">E4U56_000246</name>
    <name evidence="2" type="ORF">E4U57_005996</name>
</gene>
<evidence type="ECO:0000313" key="5">
    <source>
        <dbReference type="Proteomes" id="UP000784919"/>
    </source>
</evidence>
<dbReference type="OrthoDB" id="3682102at2759"/>
<sequence length="139" mass="15610">MSNQPTPSIDLEANTFLQANPELLVGRDALEKAEKKFGDDTFSIVNKPLPNIVLFQHFNPDTLERLFAVALVDDQKAEEYYKKNNQDEGNGQEDTESCPDCGAGSSRVRVRGPERFLYARMETCKEQCPGAQIGRMWPA</sequence>